<evidence type="ECO:0000256" key="1">
    <source>
        <dbReference type="ARBA" id="ARBA00004123"/>
    </source>
</evidence>
<accession>G7K131</accession>
<dbReference type="Gramene" id="rna28839">
    <property type="protein sequence ID" value="RHN53879.1"/>
    <property type="gene ID" value="gene28839"/>
</dbReference>
<dbReference type="Gene3D" id="4.10.280.10">
    <property type="entry name" value="Helix-loop-helix DNA-binding domain"/>
    <property type="match status" value="1"/>
</dbReference>
<evidence type="ECO:0000313" key="9">
    <source>
        <dbReference type="EMBL" id="RHN53879.1"/>
    </source>
</evidence>
<feature type="compositionally biased region" description="Basic and acidic residues" evidence="6">
    <location>
        <begin position="133"/>
        <end position="150"/>
    </location>
</feature>
<dbReference type="InterPro" id="IPR052610">
    <property type="entry name" value="bHLH_transcription_regulator"/>
</dbReference>
<proteinExistence type="predicted"/>
<evidence type="ECO:0000313" key="12">
    <source>
        <dbReference type="Proteomes" id="UP000265566"/>
    </source>
</evidence>
<dbReference type="GO" id="GO:0080090">
    <property type="term" value="P:regulation of primary metabolic process"/>
    <property type="evidence" value="ECO:0007669"/>
    <property type="project" value="UniProtKB-ARBA"/>
</dbReference>
<dbReference type="AlphaFoldDB" id="G7K131"/>
<dbReference type="Proteomes" id="UP000002051">
    <property type="component" value="Chromosome 5"/>
</dbReference>
<evidence type="ECO:0000256" key="6">
    <source>
        <dbReference type="SAM" id="MobiDB-lite"/>
    </source>
</evidence>
<dbReference type="KEGG" id="mtr:11420534"/>
<dbReference type="EnsemblPlants" id="AES94457">
    <property type="protein sequence ID" value="AES94457"/>
    <property type="gene ID" value="MTR_5g014600"/>
</dbReference>
<feature type="region of interest" description="Disordered" evidence="6">
    <location>
        <begin position="227"/>
        <end position="254"/>
    </location>
</feature>
<reference evidence="12" key="4">
    <citation type="journal article" date="2018" name="Nat. Plants">
        <title>Whole-genome landscape of Medicago truncatula symbiotic genes.</title>
        <authorList>
            <person name="Pecrix Y."/>
            <person name="Staton S.E."/>
            <person name="Sallet E."/>
            <person name="Lelandais-Briere C."/>
            <person name="Moreau S."/>
            <person name="Carrere S."/>
            <person name="Blein T."/>
            <person name="Jardinaud M.F."/>
            <person name="Latrasse D."/>
            <person name="Zouine M."/>
            <person name="Zahm M."/>
            <person name="Kreplak J."/>
            <person name="Mayjonade B."/>
            <person name="Satge C."/>
            <person name="Perez M."/>
            <person name="Cauet S."/>
            <person name="Marande W."/>
            <person name="Chantry-Darmon C."/>
            <person name="Lopez-Roques C."/>
            <person name="Bouchez O."/>
            <person name="Berard A."/>
            <person name="Debelle F."/>
            <person name="Munos S."/>
            <person name="Bendahmane A."/>
            <person name="Berges H."/>
            <person name="Niebel A."/>
            <person name="Buitink J."/>
            <person name="Frugier F."/>
            <person name="Benhamed M."/>
            <person name="Crespi M."/>
            <person name="Gouzy J."/>
            <person name="Gamas P."/>
        </authorList>
    </citation>
    <scope>NUCLEOTIDE SEQUENCE [LARGE SCALE GENOMIC DNA]</scope>
    <source>
        <strain evidence="12">cv. Jemalong A17</strain>
    </source>
</reference>
<dbReference type="EMBL" id="PSQE01000005">
    <property type="protein sequence ID" value="RHN53879.1"/>
    <property type="molecule type" value="Genomic_DNA"/>
</dbReference>
<dbReference type="PANTHER" id="PTHR45959">
    <property type="entry name" value="BHLH TRANSCRIPTION FACTOR"/>
    <property type="match status" value="1"/>
</dbReference>
<dbReference type="PaxDb" id="3880-AES94457"/>
<protein>
    <submittedName>
        <fullName evidence="8">Basic helix loop helix (BHLH) DNA-binding family protein</fullName>
    </submittedName>
    <submittedName>
        <fullName evidence="9">Putative transcription factor bHLH family</fullName>
    </submittedName>
</protein>
<reference evidence="8 11" key="1">
    <citation type="journal article" date="2011" name="Nature">
        <title>The Medicago genome provides insight into the evolution of rhizobial symbioses.</title>
        <authorList>
            <person name="Young N.D."/>
            <person name="Debelle F."/>
            <person name="Oldroyd G.E."/>
            <person name="Geurts R."/>
            <person name="Cannon S.B."/>
            <person name="Udvardi M.K."/>
            <person name="Benedito V.A."/>
            <person name="Mayer K.F."/>
            <person name="Gouzy J."/>
            <person name="Schoof H."/>
            <person name="Van de Peer Y."/>
            <person name="Proost S."/>
            <person name="Cook D.R."/>
            <person name="Meyers B.C."/>
            <person name="Spannagl M."/>
            <person name="Cheung F."/>
            <person name="De Mita S."/>
            <person name="Krishnakumar V."/>
            <person name="Gundlach H."/>
            <person name="Zhou S."/>
            <person name="Mudge J."/>
            <person name="Bharti A.K."/>
            <person name="Murray J.D."/>
            <person name="Naoumkina M.A."/>
            <person name="Rosen B."/>
            <person name="Silverstein K.A."/>
            <person name="Tang H."/>
            <person name="Rombauts S."/>
            <person name="Zhao P.X."/>
            <person name="Zhou P."/>
            <person name="Barbe V."/>
            <person name="Bardou P."/>
            <person name="Bechner M."/>
            <person name="Bellec A."/>
            <person name="Berger A."/>
            <person name="Berges H."/>
            <person name="Bidwell S."/>
            <person name="Bisseling T."/>
            <person name="Choisne N."/>
            <person name="Couloux A."/>
            <person name="Denny R."/>
            <person name="Deshpande S."/>
            <person name="Dai X."/>
            <person name="Doyle J.J."/>
            <person name="Dudez A.M."/>
            <person name="Farmer A.D."/>
            <person name="Fouteau S."/>
            <person name="Franken C."/>
            <person name="Gibelin C."/>
            <person name="Gish J."/>
            <person name="Goldstein S."/>
            <person name="Gonzalez A.J."/>
            <person name="Green P.J."/>
            <person name="Hallab A."/>
            <person name="Hartog M."/>
            <person name="Hua A."/>
            <person name="Humphray S.J."/>
            <person name="Jeong D.H."/>
            <person name="Jing Y."/>
            <person name="Jocker A."/>
            <person name="Kenton S.M."/>
            <person name="Kim D.J."/>
            <person name="Klee K."/>
            <person name="Lai H."/>
            <person name="Lang C."/>
            <person name="Lin S."/>
            <person name="Macmil S.L."/>
            <person name="Magdelenat G."/>
            <person name="Matthews L."/>
            <person name="McCorrison J."/>
            <person name="Monaghan E.L."/>
            <person name="Mun J.H."/>
            <person name="Najar F.Z."/>
            <person name="Nicholson C."/>
            <person name="Noirot C."/>
            <person name="O'Bleness M."/>
            <person name="Paule C.R."/>
            <person name="Poulain J."/>
            <person name="Prion F."/>
            <person name="Qin B."/>
            <person name="Qu C."/>
            <person name="Retzel E.F."/>
            <person name="Riddle C."/>
            <person name="Sallet E."/>
            <person name="Samain S."/>
            <person name="Samson N."/>
            <person name="Sanders I."/>
            <person name="Saurat O."/>
            <person name="Scarpelli C."/>
            <person name="Schiex T."/>
            <person name="Segurens B."/>
            <person name="Severin A.J."/>
            <person name="Sherrier D.J."/>
            <person name="Shi R."/>
            <person name="Sims S."/>
            <person name="Singer S.R."/>
            <person name="Sinharoy S."/>
            <person name="Sterck L."/>
            <person name="Viollet A."/>
            <person name="Wang B.B."/>
            <person name="Wang K."/>
            <person name="Wang M."/>
            <person name="Wang X."/>
            <person name="Warfsmann J."/>
            <person name="Weissenbach J."/>
            <person name="White D.D."/>
            <person name="White J.D."/>
            <person name="Wiley G.B."/>
            <person name="Wincker P."/>
            <person name="Xing Y."/>
            <person name="Yang L."/>
            <person name="Yao Z."/>
            <person name="Ying F."/>
            <person name="Zhai J."/>
            <person name="Zhou L."/>
            <person name="Zuber A."/>
            <person name="Denarie J."/>
            <person name="Dixon R.A."/>
            <person name="May G.D."/>
            <person name="Schwartz D.C."/>
            <person name="Rogers J."/>
            <person name="Quetier F."/>
            <person name="Town C.D."/>
            <person name="Roe B.A."/>
        </authorList>
    </citation>
    <scope>NUCLEOTIDE SEQUENCE [LARGE SCALE GENOMIC DNA]</scope>
    <source>
        <strain evidence="8">A17</strain>
        <strain evidence="10 11">cv. Jemalong A17</strain>
    </source>
</reference>
<evidence type="ECO:0000259" key="7">
    <source>
        <dbReference type="PROSITE" id="PS50888"/>
    </source>
</evidence>
<dbReference type="InterPro" id="IPR011598">
    <property type="entry name" value="bHLH_dom"/>
</dbReference>
<dbReference type="PROSITE" id="PS50888">
    <property type="entry name" value="BHLH"/>
    <property type="match status" value="1"/>
</dbReference>
<organism evidence="8 11">
    <name type="scientific">Medicago truncatula</name>
    <name type="common">Barrel medic</name>
    <name type="synonym">Medicago tribuloides</name>
    <dbReference type="NCBI Taxonomy" id="3880"/>
    <lineage>
        <taxon>Eukaryota</taxon>
        <taxon>Viridiplantae</taxon>
        <taxon>Streptophyta</taxon>
        <taxon>Embryophyta</taxon>
        <taxon>Tracheophyta</taxon>
        <taxon>Spermatophyta</taxon>
        <taxon>Magnoliopsida</taxon>
        <taxon>eudicotyledons</taxon>
        <taxon>Gunneridae</taxon>
        <taxon>Pentapetalae</taxon>
        <taxon>rosids</taxon>
        <taxon>fabids</taxon>
        <taxon>Fabales</taxon>
        <taxon>Fabaceae</taxon>
        <taxon>Papilionoideae</taxon>
        <taxon>50 kb inversion clade</taxon>
        <taxon>NPAAA clade</taxon>
        <taxon>Hologalegina</taxon>
        <taxon>IRL clade</taxon>
        <taxon>Trifolieae</taxon>
        <taxon>Medicago</taxon>
    </lineage>
</organism>
<reference evidence="9" key="5">
    <citation type="journal article" date="2018" name="Nat. Plants">
        <title>Whole-genome landscape of Medicago truncatula symbiotic genes.</title>
        <authorList>
            <person name="Pecrix Y."/>
            <person name="Gamas P."/>
            <person name="Carrere S."/>
        </authorList>
    </citation>
    <scope>NUCLEOTIDE SEQUENCE</scope>
    <source>
        <tissue evidence="9">Leaves</tissue>
    </source>
</reference>
<dbReference type="InterPro" id="IPR036638">
    <property type="entry name" value="HLH_DNA-bd_sf"/>
</dbReference>
<feature type="domain" description="BHLH" evidence="7">
    <location>
        <begin position="145"/>
        <end position="194"/>
    </location>
</feature>
<evidence type="ECO:0000313" key="11">
    <source>
        <dbReference type="Proteomes" id="UP000002051"/>
    </source>
</evidence>
<dbReference type="STRING" id="3880.G7K131"/>
<keyword evidence="8" id="KW-0238">DNA-binding</keyword>
<evidence type="ECO:0000313" key="8">
    <source>
        <dbReference type="EMBL" id="AES94457.1"/>
    </source>
</evidence>
<dbReference type="Pfam" id="PF22754">
    <property type="entry name" value="bHLH-TF_ACT-like_plant"/>
    <property type="match status" value="1"/>
</dbReference>
<feature type="compositionally biased region" description="Low complexity" evidence="6">
    <location>
        <begin position="46"/>
        <end position="60"/>
    </location>
</feature>
<dbReference type="OMA" id="WLCDLEP"/>
<dbReference type="HOGENOM" id="CLU_046481_0_0_1"/>
<keyword evidence="11" id="KW-1185">Reference proteome</keyword>
<feature type="region of interest" description="Disordered" evidence="6">
    <location>
        <begin position="44"/>
        <end position="67"/>
    </location>
</feature>
<dbReference type="InterPro" id="IPR054502">
    <property type="entry name" value="bHLH-TF_ACT-like_plant"/>
</dbReference>
<gene>
    <name evidence="10" type="primary">11420534</name>
    <name evidence="8" type="ordered locus">MTR_5g014600</name>
    <name evidence="9" type="ORF">MtrunA17_Chr5g0400661</name>
</gene>
<dbReference type="OrthoDB" id="690068at2759"/>
<feature type="compositionally biased region" description="Polar residues" evidence="6">
    <location>
        <begin position="232"/>
        <end position="251"/>
    </location>
</feature>
<dbReference type="Proteomes" id="UP000265566">
    <property type="component" value="Chromosome 5"/>
</dbReference>
<feature type="region of interest" description="Disordered" evidence="6">
    <location>
        <begin position="99"/>
        <end position="150"/>
    </location>
</feature>
<dbReference type="PANTHER" id="PTHR45959:SF64">
    <property type="entry name" value="BASIC HELIX LOOP HELIX (BHLH) DNA-BINDING FAMILY PROTEIN"/>
    <property type="match status" value="1"/>
</dbReference>
<dbReference type="SUPFAM" id="SSF47459">
    <property type="entry name" value="HLH, helix-loop-helix DNA-binding domain"/>
    <property type="match status" value="1"/>
</dbReference>
<dbReference type="eggNOG" id="ENOG502QWBY">
    <property type="taxonomic scope" value="Eukaryota"/>
</dbReference>
<dbReference type="Pfam" id="PF00010">
    <property type="entry name" value="HLH"/>
    <property type="match status" value="1"/>
</dbReference>
<name>G7K131_MEDTR</name>
<sequence length="334" mass="37065">MTSNHESWTSWLCDLEPEDYNIINEINIATLPQENNNLQQSFSGGSHCSHTTSNTMSNSSGDVNKTNPSNIGYPSLPKKDSSHSYILCFGNENPESMLNIGSTLKPKGKVSNHGKSLASKGSLENQKKGPKRNIQESKKTDSAARNAQDHIIAERKRREKISQKFIALSALLPDLKKMDKASVLGDAINHVKQLQEKVKLLEEKNQKNNVESVSMVYVEKTKSYSSDEDVSETSSNSGYGNCCHTHTSKPSRSLPEVEARVSEKNVLIRVHCEKHKGALMNIIQEIENLHLSVTSSSALLFGTTKLDITIIAEMDEKFSLSVQELARKLRVVLL</sequence>
<dbReference type="GO" id="GO:0003677">
    <property type="term" value="F:DNA binding"/>
    <property type="evidence" value="ECO:0007669"/>
    <property type="project" value="UniProtKB-KW"/>
</dbReference>
<keyword evidence="2" id="KW-0805">Transcription regulation</keyword>
<comment type="subcellular location">
    <subcellularLocation>
        <location evidence="1">Nucleus</location>
    </subcellularLocation>
</comment>
<evidence type="ECO:0000256" key="2">
    <source>
        <dbReference type="ARBA" id="ARBA00023015"/>
    </source>
</evidence>
<keyword evidence="5" id="KW-0175">Coiled coil</keyword>
<reference evidence="8 11" key="2">
    <citation type="journal article" date="2014" name="BMC Genomics">
        <title>An improved genome release (version Mt4.0) for the model legume Medicago truncatula.</title>
        <authorList>
            <person name="Tang H."/>
            <person name="Krishnakumar V."/>
            <person name="Bidwell S."/>
            <person name="Rosen B."/>
            <person name="Chan A."/>
            <person name="Zhou S."/>
            <person name="Gentzbittel L."/>
            <person name="Childs K.L."/>
            <person name="Yandell M."/>
            <person name="Gundlach H."/>
            <person name="Mayer K.F."/>
            <person name="Schwartz D.C."/>
            <person name="Town C.D."/>
        </authorList>
    </citation>
    <scope>GENOME REANNOTATION</scope>
    <source>
        <strain evidence="10 11">cv. Jemalong A17</strain>
    </source>
</reference>
<evidence type="ECO:0000256" key="3">
    <source>
        <dbReference type="ARBA" id="ARBA00023163"/>
    </source>
</evidence>
<feature type="coiled-coil region" evidence="5">
    <location>
        <begin position="184"/>
        <end position="211"/>
    </location>
</feature>
<keyword evidence="4" id="KW-0539">Nucleus</keyword>
<dbReference type="GO" id="GO:0046983">
    <property type="term" value="F:protein dimerization activity"/>
    <property type="evidence" value="ECO:0007669"/>
    <property type="project" value="InterPro"/>
</dbReference>
<dbReference type="SMART" id="SM00353">
    <property type="entry name" value="HLH"/>
    <property type="match status" value="1"/>
</dbReference>
<dbReference type="GO" id="GO:0005634">
    <property type="term" value="C:nucleus"/>
    <property type="evidence" value="ECO:0007669"/>
    <property type="project" value="UniProtKB-SubCell"/>
</dbReference>
<dbReference type="EMBL" id="CM001221">
    <property type="protein sequence ID" value="AES94457.1"/>
    <property type="molecule type" value="Genomic_DNA"/>
</dbReference>
<keyword evidence="3" id="KW-0804">Transcription</keyword>
<evidence type="ECO:0000313" key="10">
    <source>
        <dbReference type="EnsemblPlants" id="AES94457"/>
    </source>
</evidence>
<evidence type="ECO:0000256" key="5">
    <source>
        <dbReference type="SAM" id="Coils"/>
    </source>
</evidence>
<reference evidence="10" key="3">
    <citation type="submission" date="2015-04" db="UniProtKB">
        <authorList>
            <consortium name="EnsemblPlants"/>
        </authorList>
    </citation>
    <scope>IDENTIFICATION</scope>
    <source>
        <strain evidence="10">cv. Jemalong A17</strain>
    </source>
</reference>
<evidence type="ECO:0000256" key="4">
    <source>
        <dbReference type="ARBA" id="ARBA00023242"/>
    </source>
</evidence>